<dbReference type="NCBIfam" id="TIGR01251">
    <property type="entry name" value="ribP_PPkin"/>
    <property type="match status" value="1"/>
</dbReference>
<dbReference type="FunFam" id="3.40.50.2020:FF:000001">
    <property type="entry name" value="Ribose-phosphate pyrophosphokinase"/>
    <property type="match status" value="1"/>
</dbReference>
<dbReference type="STRING" id="7266.A0A3B0KDJ5"/>
<dbReference type="Pfam" id="PF14572">
    <property type="entry name" value="Pribosyl_synth"/>
    <property type="match status" value="1"/>
</dbReference>
<dbReference type="InterPro" id="IPR029057">
    <property type="entry name" value="PRTase-like"/>
</dbReference>
<dbReference type="OMA" id="DIAIESW"/>
<gene>
    <name evidence="14" type="ORF">DGUA_6G013455</name>
</gene>
<dbReference type="Pfam" id="PF13793">
    <property type="entry name" value="Pribosyltran_N"/>
    <property type="match status" value="1"/>
</dbReference>
<dbReference type="Gene3D" id="3.40.50.2020">
    <property type="match status" value="2"/>
</dbReference>
<organism evidence="14 15">
    <name type="scientific">Drosophila guanche</name>
    <name type="common">Fruit fly</name>
    <dbReference type="NCBI Taxonomy" id="7266"/>
    <lineage>
        <taxon>Eukaryota</taxon>
        <taxon>Metazoa</taxon>
        <taxon>Ecdysozoa</taxon>
        <taxon>Arthropoda</taxon>
        <taxon>Hexapoda</taxon>
        <taxon>Insecta</taxon>
        <taxon>Pterygota</taxon>
        <taxon>Neoptera</taxon>
        <taxon>Endopterygota</taxon>
        <taxon>Diptera</taxon>
        <taxon>Brachycera</taxon>
        <taxon>Muscomorpha</taxon>
        <taxon>Ephydroidea</taxon>
        <taxon>Drosophilidae</taxon>
        <taxon>Drosophila</taxon>
        <taxon>Sophophora</taxon>
    </lineage>
</organism>
<evidence type="ECO:0000313" key="14">
    <source>
        <dbReference type="EMBL" id="SPP81728.1"/>
    </source>
</evidence>
<evidence type="ECO:0000256" key="5">
    <source>
        <dbReference type="ARBA" id="ARBA00022679"/>
    </source>
</evidence>
<keyword evidence="11" id="KW-0460">Magnesium</keyword>
<accession>A0A3B0KDJ5</accession>
<evidence type="ECO:0000256" key="10">
    <source>
        <dbReference type="ARBA" id="ARBA00022840"/>
    </source>
</evidence>
<dbReference type="SUPFAM" id="SSF53271">
    <property type="entry name" value="PRTase-like"/>
    <property type="match status" value="1"/>
</dbReference>
<evidence type="ECO:0000256" key="9">
    <source>
        <dbReference type="ARBA" id="ARBA00022777"/>
    </source>
</evidence>
<evidence type="ECO:0000256" key="7">
    <source>
        <dbReference type="ARBA" id="ARBA00022727"/>
    </source>
</evidence>
<evidence type="ECO:0000256" key="11">
    <source>
        <dbReference type="ARBA" id="ARBA00022842"/>
    </source>
</evidence>
<comment type="cofactor">
    <cofactor evidence="1">
        <name>Mg(2+)</name>
        <dbReference type="ChEBI" id="CHEBI:18420"/>
    </cofactor>
</comment>
<keyword evidence="15" id="KW-1185">Reference proteome</keyword>
<evidence type="ECO:0000313" key="15">
    <source>
        <dbReference type="Proteomes" id="UP000268350"/>
    </source>
</evidence>
<keyword evidence="7" id="KW-0545">Nucleotide biosynthesis</keyword>
<evidence type="ECO:0000256" key="2">
    <source>
        <dbReference type="ARBA" id="ARBA00004996"/>
    </source>
</evidence>
<dbReference type="GO" id="GO:0004749">
    <property type="term" value="F:ribose phosphate diphosphokinase activity"/>
    <property type="evidence" value="ECO:0007669"/>
    <property type="project" value="UniProtKB-EC"/>
</dbReference>
<dbReference type="InterPro" id="IPR000836">
    <property type="entry name" value="PRTase_dom"/>
</dbReference>
<dbReference type="OrthoDB" id="413572at2759"/>
<dbReference type="EMBL" id="OUUW01000006">
    <property type="protein sequence ID" value="SPP81728.1"/>
    <property type="molecule type" value="Genomic_DNA"/>
</dbReference>
<dbReference type="GO" id="GO:0000287">
    <property type="term" value="F:magnesium ion binding"/>
    <property type="evidence" value="ECO:0007669"/>
    <property type="project" value="InterPro"/>
</dbReference>
<keyword evidence="9 14" id="KW-0418">Kinase</keyword>
<dbReference type="CDD" id="cd06223">
    <property type="entry name" value="PRTases_typeI"/>
    <property type="match status" value="1"/>
</dbReference>
<evidence type="ECO:0000256" key="4">
    <source>
        <dbReference type="ARBA" id="ARBA00013247"/>
    </source>
</evidence>
<dbReference type="GO" id="GO:0005737">
    <property type="term" value="C:cytoplasm"/>
    <property type="evidence" value="ECO:0007669"/>
    <property type="project" value="TreeGrafter"/>
</dbReference>
<keyword evidence="5" id="KW-0808">Transferase</keyword>
<dbReference type="PANTHER" id="PTHR10210">
    <property type="entry name" value="RIBOSE-PHOSPHATE DIPHOSPHOKINASE FAMILY MEMBER"/>
    <property type="match status" value="1"/>
</dbReference>
<dbReference type="AlphaFoldDB" id="A0A3B0KDJ5"/>
<evidence type="ECO:0000256" key="3">
    <source>
        <dbReference type="ARBA" id="ARBA00006478"/>
    </source>
</evidence>
<comment type="pathway">
    <text evidence="2">Metabolic intermediate biosynthesis; 5-phospho-alpha-D-ribose 1-diphosphate biosynthesis; 5-phospho-alpha-D-ribose 1-diphosphate from D-ribose 5-phosphate (route I): step 1/1.</text>
</comment>
<feature type="domain" description="Ribose-phosphate pyrophosphokinase N-terminal" evidence="13">
    <location>
        <begin position="5"/>
        <end position="120"/>
    </location>
</feature>
<proteinExistence type="inferred from homology"/>
<comment type="catalytic activity">
    <reaction evidence="12">
        <text>D-ribose 5-phosphate + ATP = 5-phospho-alpha-D-ribose 1-diphosphate + AMP + H(+)</text>
        <dbReference type="Rhea" id="RHEA:15609"/>
        <dbReference type="ChEBI" id="CHEBI:15378"/>
        <dbReference type="ChEBI" id="CHEBI:30616"/>
        <dbReference type="ChEBI" id="CHEBI:58017"/>
        <dbReference type="ChEBI" id="CHEBI:78346"/>
        <dbReference type="ChEBI" id="CHEBI:456215"/>
        <dbReference type="EC" id="2.7.6.1"/>
    </reaction>
</comment>
<evidence type="ECO:0000256" key="6">
    <source>
        <dbReference type="ARBA" id="ARBA00022723"/>
    </source>
</evidence>
<dbReference type="GO" id="GO:0006015">
    <property type="term" value="P:5-phosphoribose 1-diphosphate biosynthetic process"/>
    <property type="evidence" value="ECO:0007669"/>
    <property type="project" value="TreeGrafter"/>
</dbReference>
<keyword evidence="8" id="KW-0547">Nucleotide-binding</keyword>
<dbReference type="NCBIfam" id="NF002320">
    <property type="entry name" value="PRK01259.1"/>
    <property type="match status" value="1"/>
</dbReference>
<protein>
    <recommendedName>
        <fullName evidence="4">ribose-phosphate diphosphokinase</fullName>
        <ecNumber evidence="4">2.7.6.1</ecNumber>
    </recommendedName>
</protein>
<dbReference type="GO" id="GO:0002189">
    <property type="term" value="C:ribose phosphate diphosphokinase complex"/>
    <property type="evidence" value="ECO:0007669"/>
    <property type="project" value="TreeGrafter"/>
</dbReference>
<dbReference type="Proteomes" id="UP000268350">
    <property type="component" value="Unassembled WGS sequence"/>
</dbReference>
<evidence type="ECO:0000256" key="1">
    <source>
        <dbReference type="ARBA" id="ARBA00001946"/>
    </source>
</evidence>
<dbReference type="InterPro" id="IPR029099">
    <property type="entry name" value="Pribosyltran_N"/>
</dbReference>
<dbReference type="GO" id="GO:0016301">
    <property type="term" value="F:kinase activity"/>
    <property type="evidence" value="ECO:0007669"/>
    <property type="project" value="UniProtKB-KW"/>
</dbReference>
<reference evidence="15" key="1">
    <citation type="submission" date="2018-01" db="EMBL/GenBank/DDBJ databases">
        <authorList>
            <person name="Alioto T."/>
            <person name="Alioto T."/>
        </authorList>
    </citation>
    <scope>NUCLEOTIDE SEQUENCE [LARGE SCALE GENOMIC DNA]</scope>
</reference>
<dbReference type="PANTHER" id="PTHR10210:SF32">
    <property type="entry name" value="RIBOSE-PHOSPHATE PYROPHOSPHOKINASE 2"/>
    <property type="match status" value="1"/>
</dbReference>
<sequence length="367" mass="41159">MHRLVVVSGSSHCNFADVVAESLGLHLHPVLRSKFPNGEIRFELLESVRGADVYIVQTSCEPINDMLMELLVMVQTCRYASAKTITAVMPLFPYSRQDKMDSWKQPITAKLVANMLSVAGVNRVLTMQLHTQQLQGFFDIPCDNLQSDIAIESWIKRFIPDYTELVIVGADKGAVKTATHISQKLGTHVALFHKHRREASEVHDMILVGNVRGKVVVVIDDQVDTSNTLCLAAERLREAGASSIYAIVTHGVFSGQALKKLSESLFELIVCTNTIPQPTEVSNNPKFHIIDVCNIFAKCIWNMHDSISVENAFRSESSLLHWRLSQKQDRDSVSRSMIEEECDNCSENECNEKSTQTTQRALQEQLM</sequence>
<evidence type="ECO:0000256" key="12">
    <source>
        <dbReference type="ARBA" id="ARBA00049535"/>
    </source>
</evidence>
<dbReference type="GO" id="GO:0006164">
    <property type="term" value="P:purine nucleotide biosynthetic process"/>
    <property type="evidence" value="ECO:0007669"/>
    <property type="project" value="TreeGrafter"/>
</dbReference>
<evidence type="ECO:0000259" key="13">
    <source>
        <dbReference type="Pfam" id="PF13793"/>
    </source>
</evidence>
<dbReference type="InterPro" id="IPR005946">
    <property type="entry name" value="Rib-P_diPkinase"/>
</dbReference>
<name>A0A3B0KDJ5_DROGU</name>
<keyword evidence="10" id="KW-0067">ATP-binding</keyword>
<comment type="similarity">
    <text evidence="3">Belongs to the ribose-phosphate pyrophosphokinase family.</text>
</comment>
<evidence type="ECO:0000256" key="8">
    <source>
        <dbReference type="ARBA" id="ARBA00022741"/>
    </source>
</evidence>
<dbReference type="GO" id="GO:0005524">
    <property type="term" value="F:ATP binding"/>
    <property type="evidence" value="ECO:0007669"/>
    <property type="project" value="UniProtKB-KW"/>
</dbReference>
<dbReference type="SMART" id="SM01400">
    <property type="entry name" value="Pribosyltran_N"/>
    <property type="match status" value="1"/>
</dbReference>
<keyword evidence="6" id="KW-0479">Metal-binding</keyword>
<dbReference type="EC" id="2.7.6.1" evidence="4"/>